<accession>A0A0A1ZAH4</accession>
<sequence>MITGGLGFIGSNFLELIINNNKFDKIYIIDNNKISIKRYYIPLNLNKNIKLINHDLLKLEDFKLNLDCIVHLAAAGNVIESTKNPIYNFEHNVRATLNILEFARKSKVPKFIFSSTGGALMGNNSLPINENSYPKPISPYGASKLSCESYINAYSSMYEIESYILRFGNVYGPYCFHKKGVVNKLLECTLQKKIFNIFGDGTSSRDYIYVKDIAKAILSCVLKDSNSMQNTYHLSTNVETTLNELIKIFTKITDTKIDINYFPERIGEVYRNFADYNLANKELSFEPNKDLESLLEDTFRWYKNYLYNA</sequence>
<reference evidence="4" key="1">
    <citation type="journal article" date="2014" name="Sci. Data">
        <title>Genomes of diverse isolates of the marine cyanobacterium Prochlorococcus.</title>
        <authorList>
            <person name="Biller S."/>
            <person name="Berube P."/>
            <person name="Thompson J."/>
            <person name="Kelly L."/>
            <person name="Roggensack S."/>
            <person name="Awad L."/>
            <person name="Roache-Johnson K."/>
            <person name="Ding H."/>
            <person name="Giovannoni S.J."/>
            <person name="Moore L.R."/>
            <person name="Chisholm S.W."/>
        </authorList>
    </citation>
    <scope>NUCLEOTIDE SEQUENCE [LARGE SCALE GENOMIC DNA]</scope>
    <source>
        <strain evidence="4">GP2</strain>
    </source>
</reference>
<dbReference type="eggNOG" id="COG0451">
    <property type="taxonomic scope" value="Bacteria"/>
</dbReference>
<evidence type="ECO:0000256" key="1">
    <source>
        <dbReference type="ARBA" id="ARBA00007637"/>
    </source>
</evidence>
<dbReference type="InterPro" id="IPR036291">
    <property type="entry name" value="NAD(P)-bd_dom_sf"/>
</dbReference>
<dbReference type="Gene3D" id="3.90.25.10">
    <property type="entry name" value="UDP-galactose 4-epimerase, domain 1"/>
    <property type="match status" value="1"/>
</dbReference>
<evidence type="ECO:0000259" key="2">
    <source>
        <dbReference type="Pfam" id="PF01370"/>
    </source>
</evidence>
<dbReference type="AlphaFoldDB" id="A0A0A1ZAH4"/>
<proteinExistence type="inferred from homology"/>
<dbReference type="InterPro" id="IPR001509">
    <property type="entry name" value="Epimerase_deHydtase"/>
</dbReference>
<organism evidence="3 4">
    <name type="scientific">Prochlorococcus marinus str. GP2</name>
    <dbReference type="NCBI Taxonomy" id="59925"/>
    <lineage>
        <taxon>Bacteria</taxon>
        <taxon>Bacillati</taxon>
        <taxon>Cyanobacteriota</taxon>
        <taxon>Cyanophyceae</taxon>
        <taxon>Synechococcales</taxon>
        <taxon>Prochlorococcaceae</taxon>
        <taxon>Prochlorococcus</taxon>
    </lineage>
</organism>
<comment type="caution">
    <text evidence="3">The sequence shown here is derived from an EMBL/GenBank/DDBJ whole genome shotgun (WGS) entry which is preliminary data.</text>
</comment>
<keyword evidence="3" id="KW-0413">Isomerase</keyword>
<dbReference type="Proteomes" id="UP000030598">
    <property type="component" value="Unassembled WGS sequence"/>
</dbReference>
<evidence type="ECO:0000313" key="4">
    <source>
        <dbReference type="Proteomes" id="UP000030598"/>
    </source>
</evidence>
<gene>
    <name evidence="3" type="ORF">EU91_1403</name>
</gene>
<dbReference type="Pfam" id="PF01370">
    <property type="entry name" value="Epimerase"/>
    <property type="match status" value="1"/>
</dbReference>
<dbReference type="SUPFAM" id="SSF51735">
    <property type="entry name" value="NAD(P)-binding Rossmann-fold domains"/>
    <property type="match status" value="1"/>
</dbReference>
<dbReference type="PANTHER" id="PTHR43000">
    <property type="entry name" value="DTDP-D-GLUCOSE 4,6-DEHYDRATASE-RELATED"/>
    <property type="match status" value="1"/>
</dbReference>
<dbReference type="Gene3D" id="3.40.50.720">
    <property type="entry name" value="NAD(P)-binding Rossmann-like Domain"/>
    <property type="match status" value="1"/>
</dbReference>
<evidence type="ECO:0000313" key="3">
    <source>
        <dbReference type="EMBL" id="KGF85303.1"/>
    </source>
</evidence>
<dbReference type="STRING" id="59925.EU91_1403"/>
<comment type="similarity">
    <text evidence="1">Belongs to the NAD(P)-dependent epimerase/dehydratase family.</text>
</comment>
<protein>
    <submittedName>
        <fullName evidence="3">UDP-glucose 4-epimerase</fullName>
        <ecNumber evidence="3">5.1.3.2</ecNumber>
    </submittedName>
</protein>
<name>A0A0A1ZAH4_PROMR</name>
<dbReference type="EC" id="5.1.3.2" evidence="3"/>
<dbReference type="GO" id="GO:0003978">
    <property type="term" value="F:UDP-glucose 4-epimerase activity"/>
    <property type="evidence" value="ECO:0007669"/>
    <property type="project" value="UniProtKB-EC"/>
</dbReference>
<dbReference type="EMBL" id="JNAH01000008">
    <property type="protein sequence ID" value="KGF85303.1"/>
    <property type="molecule type" value="Genomic_DNA"/>
</dbReference>
<feature type="domain" description="NAD-dependent epimerase/dehydratase" evidence="2">
    <location>
        <begin position="1"/>
        <end position="223"/>
    </location>
</feature>